<evidence type="ECO:0000313" key="1">
    <source>
        <dbReference type="EMBL" id="GGC98866.1"/>
    </source>
</evidence>
<reference evidence="1" key="1">
    <citation type="journal article" date="2014" name="Int. J. Syst. Evol. Microbiol.">
        <title>Complete genome sequence of Corynebacterium casei LMG S-19264T (=DSM 44701T), isolated from a smear-ripened cheese.</title>
        <authorList>
            <consortium name="US DOE Joint Genome Institute (JGI-PGF)"/>
            <person name="Walter F."/>
            <person name="Albersmeier A."/>
            <person name="Kalinowski J."/>
            <person name="Ruckert C."/>
        </authorList>
    </citation>
    <scope>NUCLEOTIDE SEQUENCE</scope>
    <source>
        <strain evidence="1">CGMCC 1.10998</strain>
    </source>
</reference>
<dbReference type="EMBL" id="BMED01000008">
    <property type="protein sequence ID" value="GGC98866.1"/>
    <property type="molecule type" value="Genomic_DNA"/>
</dbReference>
<name>A0A916V179_9BURK</name>
<reference evidence="1" key="2">
    <citation type="submission" date="2020-09" db="EMBL/GenBank/DDBJ databases">
        <authorList>
            <person name="Sun Q."/>
            <person name="Zhou Y."/>
        </authorList>
    </citation>
    <scope>NUCLEOTIDE SEQUENCE</scope>
    <source>
        <strain evidence="1">CGMCC 1.10998</strain>
    </source>
</reference>
<proteinExistence type="predicted"/>
<comment type="caution">
    <text evidence="1">The sequence shown here is derived from an EMBL/GenBank/DDBJ whole genome shotgun (WGS) entry which is preliminary data.</text>
</comment>
<sequence>MVGKDSFAATVVAMLQEKLKTVFVSRAQRKKEADDYAAICLEAWRIARDTAAELREIARQCHLAVENGSFNYDSGKIAAIQDRIAALKAKNCPPELKITISDLEAMIAWTALCEQKMSGPANSARSLTTAEAEEKRSHAEQVEAQLVVNARLATAEADKFVGW</sequence>
<dbReference type="Proteomes" id="UP000637423">
    <property type="component" value="Unassembled WGS sequence"/>
</dbReference>
<keyword evidence="2" id="KW-1185">Reference proteome</keyword>
<protein>
    <submittedName>
        <fullName evidence="1">Uncharacterized protein</fullName>
    </submittedName>
</protein>
<organism evidence="1 2">
    <name type="scientific">Undibacterium terreum</name>
    <dbReference type="NCBI Taxonomy" id="1224302"/>
    <lineage>
        <taxon>Bacteria</taxon>
        <taxon>Pseudomonadati</taxon>
        <taxon>Pseudomonadota</taxon>
        <taxon>Betaproteobacteria</taxon>
        <taxon>Burkholderiales</taxon>
        <taxon>Oxalobacteraceae</taxon>
        <taxon>Undibacterium</taxon>
    </lineage>
</organism>
<dbReference type="RefSeq" id="WP_188569181.1">
    <property type="nucleotide sequence ID" value="NZ_BMED01000008.1"/>
</dbReference>
<gene>
    <name evidence="1" type="ORF">GCM10011396_52990</name>
</gene>
<accession>A0A916V179</accession>
<evidence type="ECO:0000313" key="2">
    <source>
        <dbReference type="Proteomes" id="UP000637423"/>
    </source>
</evidence>
<dbReference type="AlphaFoldDB" id="A0A916V179"/>